<evidence type="ECO:0000313" key="7">
    <source>
        <dbReference type="Proteomes" id="UP000199228"/>
    </source>
</evidence>
<sequence>MSNKQHYLVIDLDLCFNCNNCRMACMDEHVGNDWKPYTESMPRHHANWIETTQKVRGQAPRIDACYLVKPCQHCENAECMKAYPDQVYRREDGIVLIDPEKARGNKDLVNHCPYHAMSWNEELQVAQKCTMCAHILDSDQQPCMPRCAHSCPTESLRHMFVTPEEMDKIVKEEALEELHPQLGSKPHVFYKNLYRFTKNFITGCILKDNDCVEGAEVVLNGEGVVFDQKTDCFGEFKFDKLEPGTYAIEVNGKPIKSVTITESLDAGPIEI</sequence>
<dbReference type="GO" id="GO:0051539">
    <property type="term" value="F:4 iron, 4 sulfur cluster binding"/>
    <property type="evidence" value="ECO:0007669"/>
    <property type="project" value="UniProtKB-KW"/>
</dbReference>
<keyword evidence="1" id="KW-0004">4Fe-4S</keyword>
<dbReference type="PANTHER" id="PTHR43177">
    <property type="entry name" value="PROTEIN NRFC"/>
    <property type="match status" value="1"/>
</dbReference>
<organism evidence="6 7">
    <name type="scientific">Eubacterium oxidoreducens</name>
    <dbReference type="NCBI Taxonomy" id="1732"/>
    <lineage>
        <taxon>Bacteria</taxon>
        <taxon>Bacillati</taxon>
        <taxon>Bacillota</taxon>
        <taxon>Clostridia</taxon>
        <taxon>Eubacteriales</taxon>
        <taxon>Eubacteriaceae</taxon>
        <taxon>Eubacterium</taxon>
    </lineage>
</organism>
<dbReference type="Gene3D" id="2.60.40.10">
    <property type="entry name" value="Immunoglobulins"/>
    <property type="match status" value="1"/>
</dbReference>
<dbReference type="SUPFAM" id="SSF54862">
    <property type="entry name" value="4Fe-4S ferredoxins"/>
    <property type="match status" value="1"/>
</dbReference>
<dbReference type="Gene3D" id="3.30.70.20">
    <property type="match status" value="2"/>
</dbReference>
<gene>
    <name evidence="6" type="ORF">SAMN02910417_00973</name>
</gene>
<keyword evidence="4" id="KW-0411">Iron-sulfur</keyword>
<feature type="domain" description="4Fe-4S ferredoxin-type" evidence="5">
    <location>
        <begin position="64"/>
        <end position="156"/>
    </location>
</feature>
<evidence type="ECO:0000256" key="3">
    <source>
        <dbReference type="ARBA" id="ARBA00023004"/>
    </source>
</evidence>
<dbReference type="OrthoDB" id="9810688at2"/>
<evidence type="ECO:0000256" key="2">
    <source>
        <dbReference type="ARBA" id="ARBA00022723"/>
    </source>
</evidence>
<proteinExistence type="predicted"/>
<keyword evidence="2" id="KW-0479">Metal-binding</keyword>
<keyword evidence="3" id="KW-0408">Iron</keyword>
<dbReference type="AlphaFoldDB" id="A0A1G6AWF2"/>
<dbReference type="InterPro" id="IPR050954">
    <property type="entry name" value="ET_IronSulfur_Cluster-Binding"/>
</dbReference>
<keyword evidence="7" id="KW-1185">Reference proteome</keyword>
<protein>
    <submittedName>
        <fullName evidence="6">Fe-S-cluster-containing dehydrogenase component</fullName>
    </submittedName>
</protein>
<dbReference type="Pfam" id="PF13247">
    <property type="entry name" value="Fer4_11"/>
    <property type="match status" value="1"/>
</dbReference>
<reference evidence="6 7" key="1">
    <citation type="submission" date="2016-10" db="EMBL/GenBank/DDBJ databases">
        <authorList>
            <person name="de Groot N.N."/>
        </authorList>
    </citation>
    <scope>NUCLEOTIDE SEQUENCE [LARGE SCALE GENOMIC DNA]</scope>
    <source>
        <strain evidence="6 7">DSM 3217</strain>
    </source>
</reference>
<dbReference type="SUPFAM" id="SSF49478">
    <property type="entry name" value="Cna protein B-type domain"/>
    <property type="match status" value="1"/>
</dbReference>
<name>A0A1G6AWF2_EUBOX</name>
<dbReference type="PANTHER" id="PTHR43177:SF3">
    <property type="entry name" value="PROTEIN NRFC HOMOLOG"/>
    <property type="match status" value="1"/>
</dbReference>
<dbReference type="STRING" id="1732.SAMN02910417_00973"/>
<dbReference type="EMBL" id="FMXR01000007">
    <property type="protein sequence ID" value="SDB12746.1"/>
    <property type="molecule type" value="Genomic_DNA"/>
</dbReference>
<dbReference type="GO" id="GO:0046872">
    <property type="term" value="F:metal ion binding"/>
    <property type="evidence" value="ECO:0007669"/>
    <property type="project" value="UniProtKB-KW"/>
</dbReference>
<accession>A0A1G6AWF2</accession>
<evidence type="ECO:0000256" key="4">
    <source>
        <dbReference type="ARBA" id="ARBA00023014"/>
    </source>
</evidence>
<evidence type="ECO:0000313" key="6">
    <source>
        <dbReference type="EMBL" id="SDB12746.1"/>
    </source>
</evidence>
<dbReference type="RefSeq" id="WP_090172819.1">
    <property type="nucleotide sequence ID" value="NZ_FMXR01000007.1"/>
</dbReference>
<dbReference type="InterPro" id="IPR017896">
    <property type="entry name" value="4Fe4S_Fe-S-bd"/>
</dbReference>
<dbReference type="Proteomes" id="UP000199228">
    <property type="component" value="Unassembled WGS sequence"/>
</dbReference>
<dbReference type="InterPro" id="IPR013783">
    <property type="entry name" value="Ig-like_fold"/>
</dbReference>
<evidence type="ECO:0000259" key="5">
    <source>
        <dbReference type="Pfam" id="PF13247"/>
    </source>
</evidence>
<evidence type="ECO:0000256" key="1">
    <source>
        <dbReference type="ARBA" id="ARBA00022485"/>
    </source>
</evidence>